<keyword evidence="5" id="KW-1185">Reference proteome</keyword>
<proteinExistence type="predicted"/>
<feature type="transmembrane region" description="Helical" evidence="1">
    <location>
        <begin position="125"/>
        <end position="143"/>
    </location>
</feature>
<name>A0A5N1IFR1_LACJE</name>
<gene>
    <name evidence="3" type="ORF">AAC431_00770</name>
    <name evidence="2" type="ORF">F6H94_00925</name>
</gene>
<feature type="transmembrane region" description="Helical" evidence="1">
    <location>
        <begin position="91"/>
        <end position="113"/>
    </location>
</feature>
<reference evidence="3 5" key="2">
    <citation type="submission" date="2024-04" db="EMBL/GenBank/DDBJ databases">
        <title>Three lactobacilli isolated from voided urine samples from females with type 2 diabetes.</title>
        <authorList>
            <person name="Kula A."/>
            <person name="Stegman N."/>
            <person name="Putonti C."/>
        </authorList>
    </citation>
    <scope>NUCLEOTIDE SEQUENCE [LARGE SCALE GENOMIC DNA]</scope>
    <source>
        <strain evidence="3 5">1855</strain>
    </source>
</reference>
<comment type="caution">
    <text evidence="2">The sequence shown here is derived from an EMBL/GenBank/DDBJ whole genome shotgun (WGS) entry which is preliminary data.</text>
</comment>
<protein>
    <submittedName>
        <fullName evidence="2">Uncharacterized protein</fullName>
    </submittedName>
</protein>
<dbReference type="Proteomes" id="UP001385848">
    <property type="component" value="Unassembled WGS sequence"/>
</dbReference>
<accession>A0A5N1IFR1</accession>
<evidence type="ECO:0000313" key="2">
    <source>
        <dbReference type="EMBL" id="KAA9324069.1"/>
    </source>
</evidence>
<dbReference type="KEGG" id="lje:BUE77_02995"/>
<evidence type="ECO:0000313" key="3">
    <source>
        <dbReference type="EMBL" id="MEL0564458.1"/>
    </source>
</evidence>
<keyword evidence="1" id="KW-0812">Transmembrane</keyword>
<dbReference type="OrthoDB" id="9914345at2"/>
<evidence type="ECO:0000313" key="5">
    <source>
        <dbReference type="Proteomes" id="UP001385848"/>
    </source>
</evidence>
<keyword evidence="1" id="KW-0472">Membrane</keyword>
<evidence type="ECO:0000256" key="1">
    <source>
        <dbReference type="SAM" id="Phobius"/>
    </source>
</evidence>
<organism evidence="2 4">
    <name type="scientific">Lactobacillus jensenii</name>
    <dbReference type="NCBI Taxonomy" id="109790"/>
    <lineage>
        <taxon>Bacteria</taxon>
        <taxon>Bacillati</taxon>
        <taxon>Bacillota</taxon>
        <taxon>Bacilli</taxon>
        <taxon>Lactobacillales</taxon>
        <taxon>Lactobacillaceae</taxon>
        <taxon>Lactobacillus</taxon>
    </lineage>
</organism>
<feature type="transmembrane region" description="Helical" evidence="1">
    <location>
        <begin position="65"/>
        <end position="85"/>
    </location>
</feature>
<dbReference type="Proteomes" id="UP000327236">
    <property type="component" value="Unassembled WGS sequence"/>
</dbReference>
<feature type="transmembrane region" description="Helical" evidence="1">
    <location>
        <begin position="7"/>
        <end position="25"/>
    </location>
</feature>
<feature type="transmembrane region" description="Helical" evidence="1">
    <location>
        <begin position="37"/>
        <end position="58"/>
    </location>
</feature>
<evidence type="ECO:0000313" key="4">
    <source>
        <dbReference type="Proteomes" id="UP000327236"/>
    </source>
</evidence>
<dbReference type="RefSeq" id="WP_006585026.1">
    <property type="nucleotide sequence ID" value="NZ_CATOUV010000001.1"/>
</dbReference>
<sequence length="177" mass="19956">MKTKLPNLIYAALAFFVQLKLTTYLRQYTPNNPLQHLLFTLYMFALVVTIILTASWASNLNKKQAGIIIALEFILISASLILPSYKPSSVFLELLLFYGLIPLLGQGIAMANLSKDMSKTKIVRPAMLVCGLVLSFAMIYIYSLDLNYTISTKLAYIWGVIILLIYGMCWRMGTKNK</sequence>
<dbReference type="EMBL" id="VYWW01000003">
    <property type="protein sequence ID" value="KAA9324069.1"/>
    <property type="molecule type" value="Genomic_DNA"/>
</dbReference>
<reference evidence="2 4" key="1">
    <citation type="submission" date="2019-09" db="EMBL/GenBank/DDBJ databases">
        <title>Draft genome sequence assemblies of isolates from the urinary tract.</title>
        <authorList>
            <person name="Mores C.R."/>
            <person name="Putonti C."/>
            <person name="Wolfe A.J."/>
        </authorList>
    </citation>
    <scope>NUCLEOTIDE SEQUENCE [LARGE SCALE GENOMIC DNA]</scope>
    <source>
        <strain evidence="2 4">UMB246</strain>
    </source>
</reference>
<dbReference type="EMBL" id="JBBVUL010000001">
    <property type="protein sequence ID" value="MEL0564458.1"/>
    <property type="molecule type" value="Genomic_DNA"/>
</dbReference>
<feature type="transmembrane region" description="Helical" evidence="1">
    <location>
        <begin position="155"/>
        <end position="173"/>
    </location>
</feature>
<keyword evidence="1" id="KW-1133">Transmembrane helix</keyword>
<dbReference type="AlphaFoldDB" id="A0A5N1IFR1"/>
<dbReference type="GeneID" id="31742669"/>